<sequence length="211" mass="22131">MRRLGGKGMRSTAAVNSGNLKVHGKVAGYFWRHGSVIPSAEHRATWEALGVSIVVLKKPACTDAKTAMRRLGGKGMRSTAAVNSGNLKVHGKVAGYFWRHGSVIPSAEHRATCETPRGGLRRRAVACPPLASATRYPDVPLAAAPPAHISASSTGRPDALPAFRPPRRAVACTPPTSATGCHASSLRDTPLRHVACRDASCPPSGLRDGPP</sequence>
<dbReference type="AlphaFoldDB" id="A0A6G1D9C1"/>
<accession>A0A6G1D9C1</accession>
<evidence type="ECO:0000313" key="1">
    <source>
        <dbReference type="EMBL" id="KAF0908980.1"/>
    </source>
</evidence>
<keyword evidence="2" id="KW-1185">Reference proteome</keyword>
<organism evidence="1 2">
    <name type="scientific">Oryza meyeriana var. granulata</name>
    <dbReference type="NCBI Taxonomy" id="110450"/>
    <lineage>
        <taxon>Eukaryota</taxon>
        <taxon>Viridiplantae</taxon>
        <taxon>Streptophyta</taxon>
        <taxon>Embryophyta</taxon>
        <taxon>Tracheophyta</taxon>
        <taxon>Spermatophyta</taxon>
        <taxon>Magnoliopsida</taxon>
        <taxon>Liliopsida</taxon>
        <taxon>Poales</taxon>
        <taxon>Poaceae</taxon>
        <taxon>BOP clade</taxon>
        <taxon>Oryzoideae</taxon>
        <taxon>Oryzeae</taxon>
        <taxon>Oryzinae</taxon>
        <taxon>Oryza</taxon>
        <taxon>Oryza meyeriana</taxon>
    </lineage>
</organism>
<reference evidence="1 2" key="1">
    <citation type="submission" date="2019-11" db="EMBL/GenBank/DDBJ databases">
        <title>Whole genome sequence of Oryza granulata.</title>
        <authorList>
            <person name="Li W."/>
        </authorList>
    </citation>
    <scope>NUCLEOTIDE SEQUENCE [LARGE SCALE GENOMIC DNA]</scope>
    <source>
        <strain evidence="2">cv. Menghai</strain>
        <tissue evidence="1">Leaf</tissue>
    </source>
</reference>
<dbReference type="EMBL" id="SPHZ02000007">
    <property type="protein sequence ID" value="KAF0908980.1"/>
    <property type="molecule type" value="Genomic_DNA"/>
</dbReference>
<comment type="caution">
    <text evidence="1">The sequence shown here is derived from an EMBL/GenBank/DDBJ whole genome shotgun (WGS) entry which is preliminary data.</text>
</comment>
<evidence type="ECO:0000313" key="2">
    <source>
        <dbReference type="Proteomes" id="UP000479710"/>
    </source>
</evidence>
<gene>
    <name evidence="1" type="ORF">E2562_030342</name>
</gene>
<name>A0A6G1D9C1_9ORYZ</name>
<dbReference type="Proteomes" id="UP000479710">
    <property type="component" value="Unassembled WGS sequence"/>
</dbReference>
<protein>
    <submittedName>
        <fullName evidence="1">Uncharacterized protein</fullName>
    </submittedName>
</protein>
<proteinExistence type="predicted"/>